<feature type="binding site" evidence="4">
    <location>
        <position position="289"/>
    </location>
    <ligand>
        <name>Zn(2+)</name>
        <dbReference type="ChEBI" id="CHEBI:29105"/>
    </ligand>
</feature>
<feature type="domain" description="Amidohydrolase-related" evidence="5">
    <location>
        <begin position="47"/>
        <end position="391"/>
    </location>
</feature>
<organism evidence="6">
    <name type="scientific">Archaeoglobus fulgidus</name>
    <dbReference type="NCBI Taxonomy" id="2234"/>
    <lineage>
        <taxon>Archaea</taxon>
        <taxon>Methanobacteriati</taxon>
        <taxon>Methanobacteriota</taxon>
        <taxon>Archaeoglobi</taxon>
        <taxon>Archaeoglobales</taxon>
        <taxon>Archaeoglobaceae</taxon>
        <taxon>Archaeoglobus</taxon>
    </lineage>
</organism>
<dbReference type="InterPro" id="IPR023512">
    <property type="entry name" value="Deaminase_MtaD/DadD"/>
</dbReference>
<feature type="binding site" evidence="4">
    <location>
        <position position="203"/>
    </location>
    <ligand>
        <name>substrate</name>
    </ligand>
</feature>
<dbReference type="EC" id="3.5.4.31" evidence="4"/>
<dbReference type="InterPro" id="IPR011059">
    <property type="entry name" value="Metal-dep_hydrolase_composite"/>
</dbReference>
<comment type="cofactor">
    <cofactor evidence="4">
        <name>Zn(2+)</name>
        <dbReference type="ChEBI" id="CHEBI:29105"/>
    </cofactor>
    <text evidence="4">Binds 1 zinc ion per subunit.</text>
</comment>
<dbReference type="Gene3D" id="3.20.20.140">
    <property type="entry name" value="Metal-dependent hydrolases"/>
    <property type="match status" value="1"/>
</dbReference>
<evidence type="ECO:0000256" key="2">
    <source>
        <dbReference type="ARBA" id="ARBA00022801"/>
    </source>
</evidence>
<comment type="catalytic activity">
    <reaction evidence="4">
        <text>S-adenosyl-L-homocysteine + H2O + H(+) = S-inosyl-L-homocysteine + NH4(+)</text>
        <dbReference type="Rhea" id="RHEA:20716"/>
        <dbReference type="ChEBI" id="CHEBI:15377"/>
        <dbReference type="ChEBI" id="CHEBI:15378"/>
        <dbReference type="ChEBI" id="CHEBI:28938"/>
        <dbReference type="ChEBI" id="CHEBI:57856"/>
        <dbReference type="ChEBI" id="CHEBI:57985"/>
        <dbReference type="EC" id="3.5.4.28"/>
    </reaction>
</comment>
<dbReference type="Gene3D" id="2.30.40.10">
    <property type="entry name" value="Urease, subunit C, domain 1"/>
    <property type="match status" value="1"/>
</dbReference>
<feature type="binding site" evidence="4">
    <location>
        <position position="200"/>
    </location>
    <ligand>
        <name>Zn(2+)</name>
        <dbReference type="ChEBI" id="CHEBI:29105"/>
    </ligand>
</feature>
<dbReference type="GO" id="GO:0046872">
    <property type="term" value="F:metal ion binding"/>
    <property type="evidence" value="ECO:0007669"/>
    <property type="project" value="UniProtKB-KW"/>
</dbReference>
<accession>A0A7C2SLD5</accession>
<evidence type="ECO:0000256" key="1">
    <source>
        <dbReference type="ARBA" id="ARBA00022723"/>
    </source>
</evidence>
<comment type="caution">
    <text evidence="6">The sequence shown here is derived from an EMBL/GenBank/DDBJ whole genome shotgun (WGS) entry which is preliminary data.</text>
</comment>
<dbReference type="EC" id="3.5.4.28" evidence="4"/>
<comment type="function">
    <text evidence="4">Catalyzes the deamination of 5-methylthioadenosine and S-adenosyl-L-homocysteine into 5-methylthioinosine and S-inosyl-L-homocysteine, respectively. Is also able to deaminate adenosine.</text>
</comment>
<feature type="binding site" evidence="4">
    <location>
        <position position="84"/>
    </location>
    <ligand>
        <name>substrate</name>
    </ligand>
</feature>
<comment type="catalytic activity">
    <reaction evidence="4">
        <text>S-methyl-5'-thioadenosine + H2O + H(+) = S-methyl-5'-thioinosine + NH4(+)</text>
        <dbReference type="Rhea" id="RHEA:25025"/>
        <dbReference type="ChEBI" id="CHEBI:15377"/>
        <dbReference type="ChEBI" id="CHEBI:15378"/>
        <dbReference type="ChEBI" id="CHEBI:17509"/>
        <dbReference type="ChEBI" id="CHEBI:28938"/>
        <dbReference type="ChEBI" id="CHEBI:48595"/>
        <dbReference type="EC" id="3.5.4.31"/>
    </reaction>
</comment>
<evidence type="ECO:0000256" key="4">
    <source>
        <dbReference type="HAMAP-Rule" id="MF_01281"/>
    </source>
</evidence>
<dbReference type="GO" id="GO:0090614">
    <property type="term" value="F:5'-methylthioadenosine deaminase activity"/>
    <property type="evidence" value="ECO:0007669"/>
    <property type="project" value="UniProtKB-UniRule"/>
</dbReference>
<feature type="binding site" evidence="4">
    <location>
        <position position="57"/>
    </location>
    <ligand>
        <name>Zn(2+)</name>
        <dbReference type="ChEBI" id="CHEBI:29105"/>
    </ligand>
</feature>
<reference evidence="6" key="1">
    <citation type="journal article" date="2020" name="mSystems">
        <title>Genome- and Community-Level Interaction Insights into Carbon Utilization and Element Cycling Functions of Hydrothermarchaeota in Hydrothermal Sediment.</title>
        <authorList>
            <person name="Zhou Z."/>
            <person name="Liu Y."/>
            <person name="Xu W."/>
            <person name="Pan J."/>
            <person name="Luo Z.H."/>
            <person name="Li M."/>
        </authorList>
    </citation>
    <scope>NUCLEOTIDE SEQUENCE [LARGE SCALE GENOMIC DNA]</scope>
    <source>
        <strain evidence="6">SpSt-12</strain>
    </source>
</reference>
<comment type="similarity">
    <text evidence="4">Belongs to the metallo-dependent hydrolases superfamily. MTA/SAH deaminase family.</text>
</comment>
<dbReference type="SUPFAM" id="SSF51338">
    <property type="entry name" value="Composite domain of metallo-dependent hydrolases"/>
    <property type="match status" value="1"/>
</dbReference>
<keyword evidence="1 4" id="KW-0479">Metal-binding</keyword>
<dbReference type="InterPro" id="IPR006680">
    <property type="entry name" value="Amidohydro-rel"/>
</dbReference>
<feature type="binding site" evidence="4">
    <location>
        <position position="289"/>
    </location>
    <ligand>
        <name>substrate</name>
    </ligand>
</feature>
<dbReference type="SUPFAM" id="SSF51556">
    <property type="entry name" value="Metallo-dependent hydrolases"/>
    <property type="match status" value="1"/>
</dbReference>
<comment type="caution">
    <text evidence="4">Lacks conserved residue(s) required for the propagation of feature annotation.</text>
</comment>
<feature type="binding site" evidence="4">
    <location>
        <position position="55"/>
    </location>
    <ligand>
        <name>Zn(2+)</name>
        <dbReference type="ChEBI" id="CHEBI:29105"/>
    </ligand>
</feature>
<feature type="binding site" evidence="4">
    <location>
        <position position="173"/>
    </location>
    <ligand>
        <name>substrate</name>
    </ligand>
</feature>
<evidence type="ECO:0000313" key="6">
    <source>
        <dbReference type="EMBL" id="HET22028.1"/>
    </source>
</evidence>
<dbReference type="PANTHER" id="PTHR43794:SF11">
    <property type="entry name" value="AMIDOHYDROLASE-RELATED DOMAIN-CONTAINING PROTEIN"/>
    <property type="match status" value="1"/>
</dbReference>
<dbReference type="InterPro" id="IPR050287">
    <property type="entry name" value="MTA/SAH_deaminase"/>
</dbReference>
<dbReference type="EMBL" id="DSCQ01000108">
    <property type="protein sequence ID" value="HET22028.1"/>
    <property type="molecule type" value="Genomic_DNA"/>
</dbReference>
<dbReference type="Pfam" id="PF01979">
    <property type="entry name" value="Amidohydro_1"/>
    <property type="match status" value="1"/>
</dbReference>
<keyword evidence="3 4" id="KW-0862">Zinc</keyword>
<evidence type="ECO:0000259" key="5">
    <source>
        <dbReference type="Pfam" id="PF01979"/>
    </source>
</evidence>
<gene>
    <name evidence="4" type="primary">mtaD</name>
    <name evidence="6" type="ORF">ENN70_08265</name>
</gene>
<dbReference type="PANTHER" id="PTHR43794">
    <property type="entry name" value="AMINOHYDROLASE SSNA-RELATED"/>
    <property type="match status" value="1"/>
</dbReference>
<dbReference type="AlphaFoldDB" id="A0A7C2SLD5"/>
<keyword evidence="2 4" id="KW-0378">Hydrolase</keyword>
<name>A0A7C2SLD5_ARCFL</name>
<dbReference type="FunFam" id="3.20.20.140:FF:000014">
    <property type="entry name" value="5-methylthioadenosine/S-adenosylhomocysteine deaminase"/>
    <property type="match status" value="1"/>
</dbReference>
<sequence>MILIKNAKLLRPEGVVEESLLIEDGKIVSIGEKDKSDVVIDGSKKAVIPGFFNTHTHAAMTLFRSYADDMVLHEWLERKIWPLEAKLDADAVYWGTKLACLEMLKSGTVFFNDMYFFPEAIARAAEECGIRACISAAFFDFFNPDLLEENLKNAVKTLKAIEKYDVLRSIGPHAVYTVSLDGLRRAAEIAEEMDIFIHFHLAETEREVLDFRKQHGKLIVQALDEIGFLSGRLIAAHSVWLEDAEIELLAKRGVSVSHCPTSNMKLCVGKAIKYEKMREKGVNFTIGTDGAASNNNLDMLEEMKFAALLQKFYYSNPTLMRAEEVFEAATVSGARAFGINSGLIEEGYEADVVLVDLTKPFMQPEHSLVANLVYSASSGCVDTVIVKGEIVVENGKFVREDEHKILEKAGRVAEKLKGSEEQSS</sequence>
<protein>
    <recommendedName>
        <fullName evidence="4">5-methylthioadenosine/S-adenosylhomocysteine deaminase</fullName>
        <shortName evidence="4">MTA/SAH deaminase</shortName>
        <ecNumber evidence="4">3.5.4.28</ecNumber>
        <ecNumber evidence="4">3.5.4.31</ecNumber>
    </recommendedName>
</protein>
<dbReference type="CDD" id="cd01298">
    <property type="entry name" value="ATZ_TRZ_like"/>
    <property type="match status" value="1"/>
</dbReference>
<dbReference type="InterPro" id="IPR032466">
    <property type="entry name" value="Metal_Hydrolase"/>
</dbReference>
<dbReference type="HAMAP" id="MF_01281">
    <property type="entry name" value="MTA_SAH_deamin"/>
    <property type="match status" value="1"/>
</dbReference>
<evidence type="ECO:0000256" key="3">
    <source>
        <dbReference type="ARBA" id="ARBA00022833"/>
    </source>
</evidence>
<proteinExistence type="inferred from homology"/>
<dbReference type="GO" id="GO:0050270">
    <property type="term" value="F:S-adenosylhomocysteine deaminase activity"/>
    <property type="evidence" value="ECO:0007669"/>
    <property type="project" value="UniProtKB-UniRule"/>
</dbReference>